<dbReference type="Pfam" id="PF01546">
    <property type="entry name" value="Peptidase_M20"/>
    <property type="match status" value="1"/>
</dbReference>
<dbReference type="InterPro" id="IPR036264">
    <property type="entry name" value="Bact_exopeptidase_dim_dom"/>
</dbReference>
<dbReference type="InterPro" id="IPR017439">
    <property type="entry name" value="Amidohydrolase"/>
</dbReference>
<evidence type="ECO:0000313" key="3">
    <source>
        <dbReference type="Proteomes" id="UP001596378"/>
    </source>
</evidence>
<reference evidence="3" key="1">
    <citation type="journal article" date="2019" name="Int. J. Syst. Evol. Microbiol.">
        <title>The Global Catalogue of Microorganisms (GCM) 10K type strain sequencing project: providing services to taxonomists for standard genome sequencing and annotation.</title>
        <authorList>
            <consortium name="The Broad Institute Genomics Platform"/>
            <consortium name="The Broad Institute Genome Sequencing Center for Infectious Disease"/>
            <person name="Wu L."/>
            <person name="Ma J."/>
        </authorList>
    </citation>
    <scope>NUCLEOTIDE SEQUENCE [LARGE SCALE GENOMIC DNA]</scope>
    <source>
        <strain evidence="3">KCTC 12907</strain>
    </source>
</reference>
<evidence type="ECO:0000313" key="2">
    <source>
        <dbReference type="EMBL" id="MFC7151019.1"/>
    </source>
</evidence>
<keyword evidence="3" id="KW-1185">Reference proteome</keyword>
<dbReference type="PANTHER" id="PTHR11014">
    <property type="entry name" value="PEPTIDASE M20 FAMILY MEMBER"/>
    <property type="match status" value="1"/>
</dbReference>
<proteinExistence type="predicted"/>
<sequence>MTLGALDYAHSLKDELVAIRRDLHRYPEVLFQVDRTAAKVADYLRRLGIDVREGVGKHFGKGVVGTLDSGRPGPVIVLRADMDALAIREENTFEHRSRNDGAMHACGHDAHVAMLLGAANVLTRFRKKWRGTVRFAFQPAEESALPSPVDGRMISGGKDLIEDGALEGADYAFALHVEPRLPTGTLGVHRRESMAASTHFRIAFRGLNGHHSTPHLAVDALSMAAQFVTDVKYAVATELDPFEPAVLGFGTLHAGTAINAIAGDSELSGTYRVFQPEAVDKLQRLLETRAAAIADGYGGSYTSQYRLGTPLINDPTAVELTLRAGRRAFGEQRVVVLEKPSLAGEDFALYLRELPGAFAFLGVADPAKETAYPLHHPRFDLDENALTMGAGLFVQWVAEASSRE</sequence>
<dbReference type="EMBL" id="JBHTAI010000013">
    <property type="protein sequence ID" value="MFC7151019.1"/>
    <property type="molecule type" value="Genomic_DNA"/>
</dbReference>
<name>A0ABW2FGA5_9BACL</name>
<dbReference type="RefSeq" id="WP_378053784.1">
    <property type="nucleotide sequence ID" value="NZ_JBHMDN010000078.1"/>
</dbReference>
<dbReference type="Pfam" id="PF07687">
    <property type="entry name" value="M20_dimer"/>
    <property type="match status" value="1"/>
</dbReference>
<dbReference type="Gene3D" id="3.40.630.10">
    <property type="entry name" value="Zn peptidases"/>
    <property type="match status" value="1"/>
</dbReference>
<dbReference type="NCBIfam" id="TIGR01891">
    <property type="entry name" value="amidohydrolases"/>
    <property type="match status" value="1"/>
</dbReference>
<dbReference type="SUPFAM" id="SSF53187">
    <property type="entry name" value="Zn-dependent exopeptidases"/>
    <property type="match status" value="1"/>
</dbReference>
<dbReference type="PANTHER" id="PTHR11014:SF63">
    <property type="entry name" value="METALLOPEPTIDASE, PUTATIVE (AFU_ORTHOLOGUE AFUA_6G09600)-RELATED"/>
    <property type="match status" value="1"/>
</dbReference>
<dbReference type="SUPFAM" id="SSF55031">
    <property type="entry name" value="Bacterial exopeptidase dimerisation domain"/>
    <property type="match status" value="1"/>
</dbReference>
<gene>
    <name evidence="2" type="ORF">ACFQMJ_20985</name>
</gene>
<dbReference type="PIRSF" id="PIRSF005962">
    <property type="entry name" value="Pept_M20D_amidohydro"/>
    <property type="match status" value="1"/>
</dbReference>
<feature type="domain" description="Peptidase M20 dimerisation" evidence="1">
    <location>
        <begin position="199"/>
        <end position="294"/>
    </location>
</feature>
<dbReference type="InterPro" id="IPR002933">
    <property type="entry name" value="Peptidase_M20"/>
</dbReference>
<comment type="caution">
    <text evidence="2">The sequence shown here is derived from an EMBL/GenBank/DDBJ whole genome shotgun (WGS) entry which is preliminary data.</text>
</comment>
<dbReference type="Proteomes" id="UP001596378">
    <property type="component" value="Unassembled WGS sequence"/>
</dbReference>
<evidence type="ECO:0000259" key="1">
    <source>
        <dbReference type="Pfam" id="PF07687"/>
    </source>
</evidence>
<accession>A0ABW2FGA5</accession>
<dbReference type="InterPro" id="IPR011650">
    <property type="entry name" value="Peptidase_M20_dimer"/>
</dbReference>
<dbReference type="Gene3D" id="3.30.70.360">
    <property type="match status" value="1"/>
</dbReference>
<protein>
    <submittedName>
        <fullName evidence="2">M20 family metallopeptidase</fullName>
    </submittedName>
</protein>
<organism evidence="2 3">
    <name type="scientific">Cohnella cellulosilytica</name>
    <dbReference type="NCBI Taxonomy" id="986710"/>
    <lineage>
        <taxon>Bacteria</taxon>
        <taxon>Bacillati</taxon>
        <taxon>Bacillota</taxon>
        <taxon>Bacilli</taxon>
        <taxon>Bacillales</taxon>
        <taxon>Paenibacillaceae</taxon>
        <taxon>Cohnella</taxon>
    </lineage>
</organism>